<dbReference type="AlphaFoldDB" id="A0A497XEF7"/>
<evidence type="ECO:0000259" key="8">
    <source>
        <dbReference type="Pfam" id="PF03458"/>
    </source>
</evidence>
<feature type="transmembrane region" description="Helical" evidence="7">
    <location>
        <begin position="178"/>
        <end position="197"/>
    </location>
</feature>
<feature type="transmembrane region" description="Helical" evidence="7">
    <location>
        <begin position="33"/>
        <end position="52"/>
    </location>
</feature>
<evidence type="ECO:0000313" key="9">
    <source>
        <dbReference type="EMBL" id="RLJ65056.1"/>
    </source>
</evidence>
<organism evidence="9 10">
    <name type="scientific">Sulfurisoma sediminicola</name>
    <dbReference type="NCBI Taxonomy" id="1381557"/>
    <lineage>
        <taxon>Bacteria</taxon>
        <taxon>Pseudomonadati</taxon>
        <taxon>Pseudomonadota</taxon>
        <taxon>Betaproteobacteria</taxon>
        <taxon>Nitrosomonadales</taxon>
        <taxon>Sterolibacteriaceae</taxon>
        <taxon>Sulfurisoma</taxon>
    </lineage>
</organism>
<feature type="transmembrane region" description="Helical" evidence="7">
    <location>
        <begin position="153"/>
        <end position="172"/>
    </location>
</feature>
<dbReference type="RefSeq" id="WP_121241586.1">
    <property type="nucleotide sequence ID" value="NZ_BHVV01000006.1"/>
</dbReference>
<protein>
    <submittedName>
        <fullName evidence="9">Putative membrane protein YeiH</fullName>
    </submittedName>
</protein>
<dbReference type="Pfam" id="PF03458">
    <property type="entry name" value="Gly_transporter"/>
    <property type="match status" value="2"/>
</dbReference>
<evidence type="ECO:0000256" key="1">
    <source>
        <dbReference type="ARBA" id="ARBA00004651"/>
    </source>
</evidence>
<gene>
    <name evidence="9" type="ORF">DFR35_1712</name>
</gene>
<dbReference type="InterPro" id="IPR005115">
    <property type="entry name" value="Gly_transporter"/>
</dbReference>
<evidence type="ECO:0000313" key="10">
    <source>
        <dbReference type="Proteomes" id="UP000268908"/>
    </source>
</evidence>
<evidence type="ECO:0000256" key="2">
    <source>
        <dbReference type="ARBA" id="ARBA00008193"/>
    </source>
</evidence>
<comment type="similarity">
    <text evidence="2">Belongs to the UPF0126 family.</text>
</comment>
<dbReference type="PANTHER" id="PTHR30506:SF3">
    <property type="entry name" value="UPF0126 INNER MEMBRANE PROTEIN YADS-RELATED"/>
    <property type="match status" value="1"/>
</dbReference>
<dbReference type="PANTHER" id="PTHR30506">
    <property type="entry name" value="INNER MEMBRANE PROTEIN"/>
    <property type="match status" value="1"/>
</dbReference>
<evidence type="ECO:0000256" key="4">
    <source>
        <dbReference type="ARBA" id="ARBA00022692"/>
    </source>
</evidence>
<dbReference type="GO" id="GO:0005886">
    <property type="term" value="C:plasma membrane"/>
    <property type="evidence" value="ECO:0007669"/>
    <property type="project" value="UniProtKB-SubCell"/>
</dbReference>
<feature type="transmembrane region" description="Helical" evidence="7">
    <location>
        <begin position="6"/>
        <end position="26"/>
    </location>
</feature>
<evidence type="ECO:0000256" key="3">
    <source>
        <dbReference type="ARBA" id="ARBA00022475"/>
    </source>
</evidence>
<comment type="caution">
    <text evidence="9">The sequence shown here is derived from an EMBL/GenBank/DDBJ whole genome shotgun (WGS) entry which is preliminary data.</text>
</comment>
<keyword evidence="3" id="KW-1003">Cell membrane</keyword>
<feature type="transmembrane region" description="Helical" evidence="7">
    <location>
        <begin position="91"/>
        <end position="114"/>
    </location>
</feature>
<feature type="domain" description="Glycine transporter" evidence="8">
    <location>
        <begin position="96"/>
        <end position="169"/>
    </location>
</feature>
<reference evidence="9 10" key="1">
    <citation type="submission" date="2018-10" db="EMBL/GenBank/DDBJ databases">
        <title>Genomic Encyclopedia of Type Strains, Phase IV (KMG-IV): sequencing the most valuable type-strain genomes for metagenomic binning, comparative biology and taxonomic classification.</title>
        <authorList>
            <person name="Goeker M."/>
        </authorList>
    </citation>
    <scope>NUCLEOTIDE SEQUENCE [LARGE SCALE GENOMIC DNA]</scope>
    <source>
        <strain evidence="9 10">DSM 26916</strain>
    </source>
</reference>
<keyword evidence="4 7" id="KW-0812">Transmembrane</keyword>
<keyword evidence="5 7" id="KW-1133">Transmembrane helix</keyword>
<dbReference type="Proteomes" id="UP000268908">
    <property type="component" value="Unassembled WGS sequence"/>
</dbReference>
<sequence length="211" mass="21772">MTVAPQDLIYWVGMAAVAVTAVTAVLETEDKGMDLVGAIIVGLAAGLGGGTLRDLLLTRQVFWLGDPAYLVCGLVAVAATFVVARRVRLPAGVFVIPDAIGLALFTVVGARVALALDVPWLAASLLGVVTGVFGGVLRDVLVNEVPLVMRPGTLYATASWCGALAFIAIETLGGGEAVAMAAGGLVVFGMRLAAIRYRLRLPTFHSRGPSD</sequence>
<dbReference type="OrthoDB" id="9791874at2"/>
<proteinExistence type="inferred from homology"/>
<evidence type="ECO:0000256" key="7">
    <source>
        <dbReference type="SAM" id="Phobius"/>
    </source>
</evidence>
<comment type="subcellular location">
    <subcellularLocation>
        <location evidence="1">Cell membrane</location>
        <topology evidence="1">Multi-pass membrane protein</topology>
    </subcellularLocation>
</comment>
<feature type="transmembrane region" description="Helical" evidence="7">
    <location>
        <begin position="67"/>
        <end position="84"/>
    </location>
</feature>
<evidence type="ECO:0000256" key="6">
    <source>
        <dbReference type="ARBA" id="ARBA00023136"/>
    </source>
</evidence>
<accession>A0A497XEF7</accession>
<dbReference type="EMBL" id="RCCI01000005">
    <property type="protein sequence ID" value="RLJ65056.1"/>
    <property type="molecule type" value="Genomic_DNA"/>
</dbReference>
<name>A0A497XEF7_9PROT</name>
<evidence type="ECO:0000256" key="5">
    <source>
        <dbReference type="ARBA" id="ARBA00022989"/>
    </source>
</evidence>
<keyword evidence="10" id="KW-1185">Reference proteome</keyword>
<feature type="transmembrane region" description="Helical" evidence="7">
    <location>
        <begin position="120"/>
        <end position="141"/>
    </location>
</feature>
<keyword evidence="6 7" id="KW-0472">Membrane</keyword>
<feature type="domain" description="Glycine transporter" evidence="8">
    <location>
        <begin position="11"/>
        <end position="84"/>
    </location>
</feature>